<dbReference type="Proteomes" id="UP000042997">
    <property type="component" value="Unassembled WGS sequence"/>
</dbReference>
<organism evidence="1 2">
    <name type="scientific">Rhodococcus ruber</name>
    <dbReference type="NCBI Taxonomy" id="1830"/>
    <lineage>
        <taxon>Bacteria</taxon>
        <taxon>Bacillati</taxon>
        <taxon>Actinomycetota</taxon>
        <taxon>Actinomycetes</taxon>
        <taxon>Mycobacteriales</taxon>
        <taxon>Nocardiaceae</taxon>
        <taxon>Rhodococcus</taxon>
    </lineage>
</organism>
<evidence type="ECO:0000313" key="2">
    <source>
        <dbReference type="Proteomes" id="UP000042997"/>
    </source>
</evidence>
<dbReference type="RefSeq" id="WP_269572214.1">
    <property type="nucleotide sequence ID" value="NZ_JAPWIU010000073.1"/>
</dbReference>
<evidence type="ECO:0000313" key="1">
    <source>
        <dbReference type="EMBL" id="CDZ89011.1"/>
    </source>
</evidence>
<dbReference type="EMBL" id="CCSD01000056">
    <property type="protein sequence ID" value="CDZ89011.1"/>
    <property type="molecule type" value="Genomic_DNA"/>
</dbReference>
<proteinExistence type="predicted"/>
<name>A0A098BMR6_9NOCA</name>
<protein>
    <submittedName>
        <fullName evidence="1">Uncharacterized protein</fullName>
    </submittedName>
</protein>
<reference evidence="1 2" key="1">
    <citation type="journal article" date="2014" name="Genome Announc.">
        <title>Draft Genome Sequence of Propane- and Butane-Oxidizing Actinobacterium Rhodococcus ruber IEGM 231.</title>
        <authorList>
            <person name="Ivshina I.B."/>
            <person name="Kuyukina M.S."/>
            <person name="Krivoruchko A.V."/>
            <person name="Barbe V."/>
            <person name="Fischer C."/>
        </authorList>
    </citation>
    <scope>NUCLEOTIDE SEQUENCE [LARGE SCALE GENOMIC DNA]</scope>
</reference>
<dbReference type="AlphaFoldDB" id="A0A098BMR6"/>
<accession>A0A098BMR6</accession>
<sequence length="51" mass="5840">MNQLASLRIDLKIVDSEIANPPAYVRDINDLHRVRNSLLRRIAREEAKLAA</sequence>
<gene>
    <name evidence="1" type="ORF">RHRU231_450178</name>
</gene>